<keyword evidence="9" id="KW-0812">Transmembrane</keyword>
<dbReference type="Gene3D" id="3.80.10.10">
    <property type="entry name" value="Ribonuclease Inhibitor"/>
    <property type="match status" value="2"/>
</dbReference>
<dbReference type="InterPro" id="IPR001611">
    <property type="entry name" value="Leu-rich_rpt"/>
</dbReference>
<accession>A0A1M5WXM1</accession>
<feature type="domain" description="Gram-positive cocci surface proteins LPxTG" evidence="11">
    <location>
        <begin position="1186"/>
        <end position="1220"/>
    </location>
</feature>
<evidence type="ECO:0000256" key="10">
    <source>
        <dbReference type="SAM" id="SignalP"/>
    </source>
</evidence>
<evidence type="ECO:0000256" key="1">
    <source>
        <dbReference type="ARBA" id="ARBA00004196"/>
    </source>
</evidence>
<evidence type="ECO:0000256" key="9">
    <source>
        <dbReference type="SAM" id="Phobius"/>
    </source>
</evidence>
<feature type="domain" description="NEAT" evidence="12">
    <location>
        <begin position="545"/>
        <end position="679"/>
    </location>
</feature>
<dbReference type="EMBL" id="FQXP01000006">
    <property type="protein sequence ID" value="SHH92465.1"/>
    <property type="molecule type" value="Genomic_DNA"/>
</dbReference>
<gene>
    <name evidence="13" type="ORF">SAMN02745196_01951</name>
</gene>
<evidence type="ECO:0000256" key="3">
    <source>
        <dbReference type="ARBA" id="ARBA00022525"/>
    </source>
</evidence>
<name>A0A1M5WXM1_9CLOT</name>
<dbReference type="FunFam" id="3.80.10.10:FF:001164">
    <property type="entry name" value="GH01279p"/>
    <property type="match status" value="1"/>
</dbReference>
<dbReference type="InterPro" id="IPR013783">
    <property type="entry name" value="Ig-like_fold"/>
</dbReference>
<dbReference type="SMART" id="SM00365">
    <property type="entry name" value="LRR_SD22"/>
    <property type="match status" value="7"/>
</dbReference>
<proteinExistence type="predicted"/>
<dbReference type="Gene3D" id="2.60.40.10">
    <property type="entry name" value="Immunoglobulins"/>
    <property type="match status" value="1"/>
</dbReference>
<keyword evidence="9" id="KW-0472">Membrane</keyword>
<dbReference type="PANTHER" id="PTHR45617:SF181">
    <property type="entry name" value="LP04042P"/>
    <property type="match status" value="1"/>
</dbReference>
<organism evidence="13 14">
    <name type="scientific">Clostridium collagenovorans DSM 3089</name>
    <dbReference type="NCBI Taxonomy" id="1121306"/>
    <lineage>
        <taxon>Bacteria</taxon>
        <taxon>Bacillati</taxon>
        <taxon>Bacillota</taxon>
        <taxon>Clostridia</taxon>
        <taxon>Eubacteriales</taxon>
        <taxon>Clostridiaceae</taxon>
        <taxon>Clostridium</taxon>
    </lineage>
</organism>
<dbReference type="OrthoDB" id="1741961at2"/>
<dbReference type="InterPro" id="IPR006635">
    <property type="entry name" value="NEAT_dom"/>
</dbReference>
<dbReference type="PROSITE" id="PS51450">
    <property type="entry name" value="LRR"/>
    <property type="match status" value="3"/>
</dbReference>
<evidence type="ECO:0000313" key="14">
    <source>
        <dbReference type="Proteomes" id="UP000184526"/>
    </source>
</evidence>
<dbReference type="Proteomes" id="UP000184526">
    <property type="component" value="Unassembled WGS sequence"/>
</dbReference>
<dbReference type="GO" id="GO:0030313">
    <property type="term" value="C:cell envelope"/>
    <property type="evidence" value="ECO:0007669"/>
    <property type="project" value="UniProtKB-SubCell"/>
</dbReference>
<feature type="region of interest" description="Disordered" evidence="8">
    <location>
        <begin position="169"/>
        <end position="189"/>
    </location>
</feature>
<feature type="chain" id="PRO_5012341573" evidence="10">
    <location>
        <begin position="31"/>
        <end position="1220"/>
    </location>
</feature>
<keyword evidence="4" id="KW-0433">Leucine-rich repeat</keyword>
<sequence>MKNVKRFNKGISALVTATLIAGATPQIAFAATNNADLGNASMSDSNNSDSKYINVSSLPKIESTELGQFWESYDKYRISFPGTSKEEFPKFEKYVQAINATNDITVNGIKYDNVETVDKRDSYSFGLLGFDLNPSAFTEDINTILIKANSYNTMKIKINKDGSFVSQEEIKSSTSDNTNDNSSTDSTKPLLPTVEKVEYSKFYSDFMKCRISFISQTDDEWKSVNLYREALNSSGEVLINEIKYNKDTDVSKENTFSFSLTGLEVNPSAFKEGLNTITLKTDNYKDLSFKINKFGETMNLYTSSEDKDSTTSENPKPSEDIVTDSTTTPQWKEVSSLPKITNTRYGEIYGRVEYEITFDKDDAFSKYLKAADPDNPNTKLAELTVNGVRYHDNFNFGINEYHLSYIGGLELNDKSFNQDLNTIILKVDGYNDMRIKIKKDGTLISQEEFSSATVGSENIQLIIRKDLYSSSGEAINLMDDVLAFASGKEKIDLTDKVTVDVGNLDIQNPKAGTYEVTYSVTYNGQSKSLKRKIIVSNDTIPTDNLEDGVYTIGFKALRYDIPENESMLGGFFDEKVKVTVDNGEITLTMLNIMHASTLLDFSVESNGTYSSAKGEFKGETDSKGEYQLQTFEVPVSDLTSEHVAAVLVGMMGGSKNDIGNYSKYTKARLVFNKNCSKGWDGFNKDKEIVDSAKEFNKALISADLDIDGDGTVTDTEISKAKGVIALSGKNIKDISRLKNLGSDVTELYLSGNNIKTLPNGIFDNLTNLEKLSLSSNGISELPEGIFDKLTKLEELSLSQNYITELPNGILDNLKNLTSLGFTENKLTKLPDNIFDELTSLTGLFLYDNNIKNIPTSIGKLKNLTNLSMNKNKIEIVPEELGELSNLTKLSLNNNLIKEIPNKVYKNLKNLTNFDIYDNELTSVPDNIKELLPKVSYFDFKLNKLSKKPSVAEDKFYPQKDAFNLNLTADNGVLTWTQDLSSLDIYIWSTYMDTSSSLEEYTTNLNGKTSDEYLREKSKDWRIITEIQKKDSQGKYVTLETLSKENEKDNTKASYSDKNMKDGDEYKIVKSLISMGGFENRIFTDMAITKYTSTNDSDSNTTVDPKPDVTPDTSIDSTPDSNSKDDNNVNSNTNKDVNTNTKVTDTTSDNTNTNNITNKEVANSSKPQVTIKSEEDSKQHTLKESKLPKTGSPFNGTVLASLGATLSALGIVLNKKSKKKQ</sequence>
<dbReference type="SMART" id="SM00369">
    <property type="entry name" value="LRR_TYP"/>
    <property type="match status" value="8"/>
</dbReference>
<dbReference type="SUPFAM" id="SSF52058">
    <property type="entry name" value="L domain-like"/>
    <property type="match status" value="1"/>
</dbReference>
<feature type="region of interest" description="Disordered" evidence="8">
    <location>
        <begin position="1091"/>
        <end position="1192"/>
    </location>
</feature>
<feature type="region of interest" description="Disordered" evidence="8">
    <location>
        <begin position="303"/>
        <end position="327"/>
    </location>
</feature>
<feature type="compositionally biased region" description="Low complexity" evidence="8">
    <location>
        <begin position="1127"/>
        <end position="1158"/>
    </location>
</feature>
<reference evidence="13 14" key="1">
    <citation type="submission" date="2016-11" db="EMBL/GenBank/DDBJ databases">
        <authorList>
            <person name="Jaros S."/>
            <person name="Januszkiewicz K."/>
            <person name="Wedrychowicz H."/>
        </authorList>
    </citation>
    <scope>NUCLEOTIDE SEQUENCE [LARGE SCALE GENOMIC DNA]</scope>
    <source>
        <strain evidence="13 14">DSM 3089</strain>
    </source>
</reference>
<evidence type="ECO:0000259" key="11">
    <source>
        <dbReference type="PROSITE" id="PS50847"/>
    </source>
</evidence>
<dbReference type="InterPro" id="IPR019931">
    <property type="entry name" value="LPXTG_anchor"/>
</dbReference>
<dbReference type="PROSITE" id="PS50847">
    <property type="entry name" value="GRAM_POS_ANCHORING"/>
    <property type="match status" value="1"/>
</dbReference>
<keyword evidence="3" id="KW-0964">Secreted</keyword>
<evidence type="ECO:0000256" key="5">
    <source>
        <dbReference type="ARBA" id="ARBA00022729"/>
    </source>
</evidence>
<dbReference type="Pfam" id="PF13855">
    <property type="entry name" value="LRR_8"/>
    <property type="match status" value="2"/>
</dbReference>
<feature type="transmembrane region" description="Helical" evidence="9">
    <location>
        <begin position="1193"/>
        <end position="1212"/>
    </location>
</feature>
<keyword evidence="6" id="KW-0677">Repeat</keyword>
<dbReference type="PROSITE" id="PS00018">
    <property type="entry name" value="EF_HAND_1"/>
    <property type="match status" value="1"/>
</dbReference>
<dbReference type="RefSeq" id="WP_072831827.1">
    <property type="nucleotide sequence ID" value="NZ_FQXP01000006.1"/>
</dbReference>
<dbReference type="PANTHER" id="PTHR45617">
    <property type="entry name" value="LEUCINE RICH REPEAT FAMILY PROTEIN"/>
    <property type="match status" value="1"/>
</dbReference>
<evidence type="ECO:0000256" key="7">
    <source>
        <dbReference type="ARBA" id="ARBA00023088"/>
    </source>
</evidence>
<keyword evidence="5 10" id="KW-0732">Signal</keyword>
<keyword evidence="14" id="KW-1185">Reference proteome</keyword>
<evidence type="ECO:0000313" key="13">
    <source>
        <dbReference type="EMBL" id="SHH92465.1"/>
    </source>
</evidence>
<dbReference type="GO" id="GO:0009274">
    <property type="term" value="C:peptidoglycan-based cell wall"/>
    <property type="evidence" value="ECO:0007669"/>
    <property type="project" value="UniProtKB-ARBA"/>
</dbReference>
<dbReference type="InterPro" id="IPR018247">
    <property type="entry name" value="EF_Hand_1_Ca_BS"/>
</dbReference>
<comment type="subcellular location">
    <subcellularLocation>
        <location evidence="1">Cell envelope</location>
    </subcellularLocation>
</comment>
<dbReference type="NCBIfam" id="TIGR01167">
    <property type="entry name" value="LPXTG_anchor"/>
    <property type="match status" value="1"/>
</dbReference>
<dbReference type="InterPro" id="IPR037250">
    <property type="entry name" value="NEAT_dom_sf"/>
</dbReference>
<dbReference type="PROSITE" id="PS50978">
    <property type="entry name" value="NEAT"/>
    <property type="match status" value="1"/>
</dbReference>
<dbReference type="SUPFAM" id="SSF158911">
    <property type="entry name" value="NEAT domain-like"/>
    <property type="match status" value="1"/>
</dbReference>
<feature type="compositionally biased region" description="Polar residues" evidence="8">
    <location>
        <begin position="1159"/>
        <end position="1170"/>
    </location>
</feature>
<feature type="compositionally biased region" description="Low complexity" evidence="8">
    <location>
        <begin position="172"/>
        <end position="187"/>
    </location>
</feature>
<dbReference type="SMART" id="SM00725">
    <property type="entry name" value="NEAT"/>
    <property type="match status" value="1"/>
</dbReference>
<feature type="compositionally biased region" description="Basic and acidic residues" evidence="8">
    <location>
        <begin position="1171"/>
        <end position="1186"/>
    </location>
</feature>
<evidence type="ECO:0000259" key="12">
    <source>
        <dbReference type="PROSITE" id="PS50978"/>
    </source>
</evidence>
<evidence type="ECO:0000256" key="4">
    <source>
        <dbReference type="ARBA" id="ARBA00022614"/>
    </source>
</evidence>
<dbReference type="CDD" id="cd06920">
    <property type="entry name" value="NEAT"/>
    <property type="match status" value="1"/>
</dbReference>
<dbReference type="SMART" id="SM00364">
    <property type="entry name" value="LRR_BAC"/>
    <property type="match status" value="6"/>
</dbReference>
<feature type="compositionally biased region" description="Low complexity" evidence="8">
    <location>
        <begin position="1091"/>
        <end position="1101"/>
    </location>
</feature>
<evidence type="ECO:0000256" key="6">
    <source>
        <dbReference type="ARBA" id="ARBA00022737"/>
    </source>
</evidence>
<evidence type="ECO:0000256" key="2">
    <source>
        <dbReference type="ARBA" id="ARBA00022512"/>
    </source>
</evidence>
<keyword evidence="9" id="KW-1133">Transmembrane helix</keyword>
<dbReference type="AlphaFoldDB" id="A0A1M5WXM1"/>
<keyword evidence="7" id="KW-0572">Peptidoglycan-anchor</keyword>
<dbReference type="InterPro" id="IPR032675">
    <property type="entry name" value="LRR_dom_sf"/>
</dbReference>
<feature type="signal peptide" evidence="10">
    <location>
        <begin position="1"/>
        <end position="30"/>
    </location>
</feature>
<dbReference type="STRING" id="1121306.SAMN02745196_01951"/>
<dbReference type="Gene3D" id="2.60.40.1850">
    <property type="match status" value="1"/>
</dbReference>
<dbReference type="InterPro" id="IPR003591">
    <property type="entry name" value="Leu-rich_rpt_typical-subtyp"/>
</dbReference>
<evidence type="ECO:0000256" key="8">
    <source>
        <dbReference type="SAM" id="MobiDB-lite"/>
    </source>
</evidence>
<protein>
    <submittedName>
        <fullName evidence="13">LPXTG-motif cell wall anchor domain-containing protein</fullName>
    </submittedName>
</protein>
<keyword evidence="2" id="KW-0134">Cell wall</keyword>